<evidence type="ECO:0000313" key="5">
    <source>
        <dbReference type="Proteomes" id="UP001152885"/>
    </source>
</evidence>
<evidence type="ECO:0000256" key="1">
    <source>
        <dbReference type="SAM" id="MobiDB-lite"/>
    </source>
</evidence>
<keyword evidence="5" id="KW-1185">Reference proteome</keyword>
<sequence length="652" mass="77912">MEEHLDEIKQFKEQIIGFLNDRQLDHSLLIGVNSQIQSKFSQWILSSFNVDYLNSLWTNIHYPILKYFQKLHFNHYELVNFEYKRLLYLHNTTDFRVKAVELRKLYDNYLRFSKQLQKFYLNLLKQFASFKNELLPENFLNYFEIKQDKQGDVSLLLIFKCCLSLGDIERNQKIIETQYYLPCLSNKNFFNYRNTQEKNKKAKPYFTKAFEYYQLCILLLPGLNDPYNHIGVIYNLLEDKFNALYYFVRSQFARVESKLNNLSALMKKHYFTTMLVDLDKFTESDKLNICLVNLIGYFYHPERYKCGKCIVKDITFKDIESKLIKNLHKLDDETMLKQLTILFGFSKLIENSKYKIFLLKYIERIDFKKLKSIRFLLNVFNENIDDKKVFIQKLIKMSNEFGIHEQPKRHYNFSEDVEFRDCSIIEFKDFDDDFDDINLIIGDCEKVDEDVLRKQAIGYTLNEILSRTDFAKLVNGKYVYDKELKKQVKTKKTEVKKKGLDEEFYSQIVPDEPIKVSTEVKSNDVVVPQSLEEIEEFISKQAEEVKNKLDLELKYLEESEPSHFDAAIEELPPRQNIWSTPQPAYPPQFMQQPPIPTPFAQQFHQYQPPFQPFNPFNQPSNQYPQYQHPFFPFMQQPQQPQQSPKQSDTNLH</sequence>
<proteinExistence type="predicted"/>
<dbReference type="InterPro" id="IPR019458">
    <property type="entry name" value="Est1-like_N"/>
</dbReference>
<gene>
    <name evidence="4" type="ORF">CANVERA_P4188</name>
</gene>
<protein>
    <submittedName>
        <fullName evidence="4">Uncharacterized protein</fullName>
    </submittedName>
</protein>
<reference evidence="4" key="1">
    <citation type="submission" date="2022-12" db="EMBL/GenBank/DDBJ databases">
        <authorList>
            <person name="Brejova B."/>
        </authorList>
    </citation>
    <scope>NUCLEOTIDE SEQUENCE</scope>
</reference>
<organism evidence="4 5">
    <name type="scientific">Candida verbasci</name>
    <dbReference type="NCBI Taxonomy" id="1227364"/>
    <lineage>
        <taxon>Eukaryota</taxon>
        <taxon>Fungi</taxon>
        <taxon>Dikarya</taxon>
        <taxon>Ascomycota</taxon>
        <taxon>Saccharomycotina</taxon>
        <taxon>Pichiomycetes</taxon>
        <taxon>Debaryomycetaceae</taxon>
        <taxon>Candida/Lodderomyces clade</taxon>
        <taxon>Candida</taxon>
    </lineage>
</organism>
<dbReference type="InterPro" id="IPR011990">
    <property type="entry name" value="TPR-like_helical_dom_sf"/>
</dbReference>
<dbReference type="SUPFAM" id="SSF48452">
    <property type="entry name" value="TPR-like"/>
    <property type="match status" value="1"/>
</dbReference>
<evidence type="ECO:0000259" key="3">
    <source>
        <dbReference type="Pfam" id="PF10374"/>
    </source>
</evidence>
<dbReference type="InterPro" id="IPR018834">
    <property type="entry name" value="DNA/RNA-bd_Est1-type"/>
</dbReference>
<evidence type="ECO:0000313" key="4">
    <source>
        <dbReference type="EMBL" id="CAI5759677.1"/>
    </source>
</evidence>
<evidence type="ECO:0000259" key="2">
    <source>
        <dbReference type="Pfam" id="PF10373"/>
    </source>
</evidence>
<dbReference type="Pfam" id="PF10373">
    <property type="entry name" value="EST1_DNA_bind"/>
    <property type="match status" value="1"/>
</dbReference>
<accession>A0A9W4XBN8</accession>
<dbReference type="Pfam" id="PF10374">
    <property type="entry name" value="EST1"/>
    <property type="match status" value="1"/>
</dbReference>
<dbReference type="EMBL" id="CANTUO010000005">
    <property type="protein sequence ID" value="CAI5759677.1"/>
    <property type="molecule type" value="Genomic_DNA"/>
</dbReference>
<dbReference type="AlphaFoldDB" id="A0A9W4XBN8"/>
<name>A0A9W4XBN8_9ASCO</name>
<dbReference type="Proteomes" id="UP001152885">
    <property type="component" value="Unassembled WGS sequence"/>
</dbReference>
<feature type="region of interest" description="Disordered" evidence="1">
    <location>
        <begin position="606"/>
        <end position="652"/>
    </location>
</feature>
<dbReference type="OrthoDB" id="69928at2759"/>
<feature type="domain" description="DNA/RNA-binding" evidence="2">
    <location>
        <begin position="209"/>
        <end position="381"/>
    </location>
</feature>
<feature type="domain" description="Telomerase activating protein Est1-like N-terminal" evidence="3">
    <location>
        <begin position="52"/>
        <end position="175"/>
    </location>
</feature>
<feature type="compositionally biased region" description="Low complexity" evidence="1">
    <location>
        <begin position="606"/>
        <end position="646"/>
    </location>
</feature>
<dbReference type="Gene3D" id="1.25.40.10">
    <property type="entry name" value="Tetratricopeptide repeat domain"/>
    <property type="match status" value="1"/>
</dbReference>
<comment type="caution">
    <text evidence="4">The sequence shown here is derived from an EMBL/GenBank/DDBJ whole genome shotgun (WGS) entry which is preliminary data.</text>
</comment>